<feature type="region of interest" description="Disordered" evidence="3">
    <location>
        <begin position="557"/>
        <end position="610"/>
    </location>
</feature>
<dbReference type="AlphaFoldDB" id="A0A0D3G6H3"/>
<keyword evidence="2" id="KW-0175">Coiled coil</keyword>
<dbReference type="HOGENOM" id="CLU_010656_1_0_1"/>
<dbReference type="STRING" id="65489.A0A0D3G6H3"/>
<dbReference type="EnsemblPlants" id="OBART05G12990.1">
    <property type="protein sequence ID" value="OBART05G12990.1"/>
    <property type="gene ID" value="OBART05G12990"/>
</dbReference>
<feature type="compositionally biased region" description="Low complexity" evidence="3">
    <location>
        <begin position="565"/>
        <end position="581"/>
    </location>
</feature>
<reference evidence="7" key="2">
    <citation type="submission" date="2015-03" db="UniProtKB">
        <authorList>
            <consortium name="EnsemblPlants"/>
        </authorList>
    </citation>
    <scope>IDENTIFICATION</scope>
</reference>
<dbReference type="Pfam" id="PF14648">
    <property type="entry name" value="FAM91_C"/>
    <property type="match status" value="2"/>
</dbReference>
<feature type="domain" description="FAM91 C-terminal" evidence="6">
    <location>
        <begin position="610"/>
        <end position="837"/>
    </location>
</feature>
<evidence type="ECO:0000256" key="4">
    <source>
        <dbReference type="SAM" id="SignalP"/>
    </source>
</evidence>
<dbReference type="Proteomes" id="UP000026960">
    <property type="component" value="Chromosome 5"/>
</dbReference>
<reference evidence="7" key="1">
    <citation type="journal article" date="2009" name="Rice">
        <title>De Novo Next Generation Sequencing of Plant Genomes.</title>
        <authorList>
            <person name="Rounsley S."/>
            <person name="Marri P.R."/>
            <person name="Yu Y."/>
            <person name="He R."/>
            <person name="Sisneros N."/>
            <person name="Goicoechea J.L."/>
            <person name="Lee S.J."/>
            <person name="Angelova A."/>
            <person name="Kudrna D."/>
            <person name="Luo M."/>
            <person name="Affourtit J."/>
            <person name="Desany B."/>
            <person name="Knight J."/>
            <person name="Niazi F."/>
            <person name="Egholm M."/>
            <person name="Wing R.A."/>
        </authorList>
    </citation>
    <scope>NUCLEOTIDE SEQUENCE [LARGE SCALE GENOMIC DNA]</scope>
    <source>
        <strain evidence="7">cv. IRGC 105608</strain>
    </source>
</reference>
<name>A0A0D3G6H3_9ORYZ</name>
<feature type="domain" description="FAM91 C-terminal" evidence="6">
    <location>
        <begin position="419"/>
        <end position="499"/>
    </location>
</feature>
<dbReference type="PANTHER" id="PTHR28441:SF1">
    <property type="entry name" value="OS05G0355133 PROTEIN"/>
    <property type="match status" value="1"/>
</dbReference>
<evidence type="ECO:0000259" key="5">
    <source>
        <dbReference type="Pfam" id="PF14647"/>
    </source>
</evidence>
<feature type="signal peptide" evidence="4">
    <location>
        <begin position="1"/>
        <end position="27"/>
    </location>
</feature>
<evidence type="ECO:0008006" key="9">
    <source>
        <dbReference type="Google" id="ProtNLM"/>
    </source>
</evidence>
<accession>A0A0D3G6H3</accession>
<dbReference type="PaxDb" id="65489-OBART05G12990.1"/>
<proteinExistence type="inferred from homology"/>
<evidence type="ECO:0000256" key="1">
    <source>
        <dbReference type="ARBA" id="ARBA00010319"/>
    </source>
</evidence>
<feature type="coiled-coil region" evidence="2">
    <location>
        <begin position="878"/>
        <end position="905"/>
    </location>
</feature>
<dbReference type="Gramene" id="OBART05G12990.1">
    <property type="protein sequence ID" value="OBART05G12990.1"/>
    <property type="gene ID" value="OBART05G12990"/>
</dbReference>
<organism evidence="7">
    <name type="scientific">Oryza barthii</name>
    <dbReference type="NCBI Taxonomy" id="65489"/>
    <lineage>
        <taxon>Eukaryota</taxon>
        <taxon>Viridiplantae</taxon>
        <taxon>Streptophyta</taxon>
        <taxon>Embryophyta</taxon>
        <taxon>Tracheophyta</taxon>
        <taxon>Spermatophyta</taxon>
        <taxon>Magnoliopsida</taxon>
        <taxon>Liliopsida</taxon>
        <taxon>Poales</taxon>
        <taxon>Poaceae</taxon>
        <taxon>BOP clade</taxon>
        <taxon>Oryzoideae</taxon>
        <taxon>Oryzeae</taxon>
        <taxon>Oryzinae</taxon>
        <taxon>Oryza</taxon>
    </lineage>
</organism>
<dbReference type="PANTHER" id="PTHR28441">
    <property type="entry name" value="PROTEIN FAM91A1"/>
    <property type="match status" value="1"/>
</dbReference>
<dbReference type="InterPro" id="IPR039199">
    <property type="entry name" value="FAM91"/>
</dbReference>
<keyword evidence="8" id="KW-1185">Reference proteome</keyword>
<protein>
    <recommendedName>
        <fullName evidence="9">FAM91 N-terminal domain-containing protein</fullName>
    </recommendedName>
</protein>
<dbReference type="eggNOG" id="KOG3707">
    <property type="taxonomic scope" value="Eukaryota"/>
</dbReference>
<dbReference type="InterPro" id="IPR028097">
    <property type="entry name" value="FAM91_C_dom"/>
</dbReference>
<feature type="domain" description="FAM91 N-terminal" evidence="5">
    <location>
        <begin position="71"/>
        <end position="362"/>
    </location>
</feature>
<dbReference type="Pfam" id="PF14647">
    <property type="entry name" value="FAM91_N"/>
    <property type="match status" value="1"/>
</dbReference>
<keyword evidence="4" id="KW-0732">Signal</keyword>
<evidence type="ECO:0000313" key="7">
    <source>
        <dbReference type="EnsemblPlants" id="OBART05G12990.1"/>
    </source>
</evidence>
<evidence type="ECO:0000256" key="2">
    <source>
        <dbReference type="SAM" id="Coils"/>
    </source>
</evidence>
<comment type="similarity">
    <text evidence="1">Belongs to the FAM91 family.</text>
</comment>
<feature type="region of interest" description="Disordered" evidence="3">
    <location>
        <begin position="989"/>
        <end position="1008"/>
    </location>
</feature>
<feature type="compositionally biased region" description="Basic and acidic residues" evidence="3">
    <location>
        <begin position="582"/>
        <end position="594"/>
    </location>
</feature>
<sequence length="1055" mass="117061">MRSFLFAHIPLPLSLSLLCIRAHCSIGERGINPESEGGEEVVVVGKELIDRSRMQQQMAATVEEQMMVKAIREELPWESLPKRIQAALVSKDDWHRRIVDYCIRKRLPWTSCFARKICKEGEYYEELMRYLRRNLALYPYHLADHICRVMRISPFKYYCDVLFEAMKNEQPYDSIPNFSAADSLRITGVGRNEFIDIMNKCRSKKIMWKLSKSIAKELLPALPADLAIEPWWGVRFVNFTLEEFKRLSEAEASAIDKISKDEDNSYVLFDPKVINGLYKRGMVYFDVAVYPEDRFRVSRLEGFVSNKDQSYEDPIEELLYAVFVVSSENATVAELAKTLQADLYQLQAAASFACRLGWAVKLMDADSILRDSNGSTIPSNILTDDDEGSLTSINSERSGHALLTSDSDGPRRISGASYVGFIVDANVTSYLMMGSLSPGLKSHAVTLYEAGKLGDSCIADLCKDLASLEGKRFEGVLQEFANHAFSLRCFLECLLSGGTSPDEAIEPNSQEFCLQENFSKTLSKESIDEGISNVVKSNGGSLETVDTADTDHHNELSQADHPMVDSDVADASTSSPSSIVSESKESTDKNDSDTSKTPLPDGSTDSSSLSKTKRSYRINILRCESLASLSATTLERLLVRDYDIMVSMIPLPYSSVLLPSTAGLVHFGPPSYSSMTPWMKLALYTSGSCGPVSAVFMKGHRLRMLPEPLASCEKALIWSWDQSVVGGLGGKFEGNLVKGSLLLHYLNSMTKHSAVIVQPLSLNDLDETGNLVTVDVPLPLKNADGSIASTVASMDLPEEKILNLSSLLYNLSSRVELGTVGYLSLVRLHRISKSNEIFSKDENYEWIPLSLEFGIPLFNPKLCEKICERVVESHMLQKDDLTEHYEAMQNVRKRLRELCAEYQATGPTARLFNQRGSSKNSPRQLINIVSGRWSPFHDTVAPTTGGSPRENDRLKVARRQKCFTEVLSFDGSILRSYALAPVYEAATRSVTEDQPTTPVAKPEPDDADTKDVVLPGVNLIFDGAEIHPFDIGACLQARQPLSLIAEASAASLAMK</sequence>
<evidence type="ECO:0000259" key="6">
    <source>
        <dbReference type="Pfam" id="PF14648"/>
    </source>
</evidence>
<feature type="chain" id="PRO_5002262961" description="FAM91 N-terminal domain-containing protein" evidence="4">
    <location>
        <begin position="28"/>
        <end position="1055"/>
    </location>
</feature>
<evidence type="ECO:0000256" key="3">
    <source>
        <dbReference type="SAM" id="MobiDB-lite"/>
    </source>
</evidence>
<evidence type="ECO:0000313" key="8">
    <source>
        <dbReference type="Proteomes" id="UP000026960"/>
    </source>
</evidence>
<dbReference type="InterPro" id="IPR028091">
    <property type="entry name" value="FAM91_N_dom"/>
</dbReference>